<evidence type="ECO:0000256" key="1">
    <source>
        <dbReference type="ARBA" id="ARBA00023125"/>
    </source>
</evidence>
<dbReference type="GO" id="GO:0046983">
    <property type="term" value="F:protein dimerization activity"/>
    <property type="evidence" value="ECO:0007669"/>
    <property type="project" value="InterPro"/>
</dbReference>
<feature type="compositionally biased region" description="Low complexity" evidence="4">
    <location>
        <begin position="170"/>
        <end position="203"/>
    </location>
</feature>
<feature type="compositionally biased region" description="Basic and acidic residues" evidence="4">
    <location>
        <begin position="243"/>
        <end position="252"/>
    </location>
</feature>
<dbReference type="PROSITE" id="PS50888">
    <property type="entry name" value="BHLH"/>
    <property type="match status" value="1"/>
</dbReference>
<evidence type="ECO:0000256" key="2">
    <source>
        <dbReference type="ARBA" id="ARBA00023242"/>
    </source>
</evidence>
<evidence type="ECO:0000313" key="7">
    <source>
        <dbReference type="Proteomes" id="UP000749293"/>
    </source>
</evidence>
<feature type="compositionally biased region" description="Low complexity" evidence="4">
    <location>
        <begin position="115"/>
        <end position="130"/>
    </location>
</feature>
<protein>
    <recommendedName>
        <fullName evidence="5">BHLH domain-containing protein</fullName>
    </recommendedName>
</protein>
<name>A0A9P5D664_9HYPO</name>
<dbReference type="OrthoDB" id="71302at2759"/>
<feature type="coiled-coil region" evidence="3">
    <location>
        <begin position="309"/>
        <end position="336"/>
    </location>
</feature>
<dbReference type="Pfam" id="PF00010">
    <property type="entry name" value="HLH"/>
    <property type="match status" value="1"/>
</dbReference>
<accession>A0A9P5D664</accession>
<dbReference type="PANTHER" id="PTHR47787">
    <property type="entry name" value="CENTROMERE-BINDING PROTEIN 1"/>
    <property type="match status" value="1"/>
</dbReference>
<reference evidence="6" key="1">
    <citation type="submission" date="2020-03" db="EMBL/GenBank/DDBJ databases">
        <title>Site-based positive gene gene selection in Geosmithia morbida across the United States reveals a broad range of putative effectors and factors for local host and environmental adapation.</title>
        <authorList>
            <person name="Onufrak A."/>
            <person name="Murdoch R.W."/>
            <person name="Gazis R."/>
            <person name="Huff M."/>
            <person name="Staton M."/>
            <person name="Klingeman W."/>
            <person name="Hadziabdic D."/>
        </authorList>
    </citation>
    <scope>NUCLEOTIDE SEQUENCE</scope>
    <source>
        <strain evidence="6">1262</strain>
    </source>
</reference>
<dbReference type="GeneID" id="55972957"/>
<dbReference type="PANTHER" id="PTHR47787:SF1">
    <property type="entry name" value="CENTROMERE-BINDING PROTEIN 1"/>
    <property type="match status" value="1"/>
</dbReference>
<dbReference type="Gene3D" id="4.10.280.10">
    <property type="entry name" value="Helix-loop-helix DNA-binding domain"/>
    <property type="match status" value="1"/>
</dbReference>
<feature type="domain" description="BHLH" evidence="5">
    <location>
        <begin position="239"/>
        <end position="287"/>
    </location>
</feature>
<keyword evidence="7" id="KW-1185">Reference proteome</keyword>
<dbReference type="InterPro" id="IPR011598">
    <property type="entry name" value="bHLH_dom"/>
</dbReference>
<dbReference type="SMART" id="SM00353">
    <property type="entry name" value="HLH"/>
    <property type="match status" value="1"/>
</dbReference>
<keyword evidence="2" id="KW-0539">Nucleus</keyword>
<dbReference type="CDD" id="cd11398">
    <property type="entry name" value="bHLHzip_scCBP1"/>
    <property type="match status" value="1"/>
</dbReference>
<dbReference type="InterPro" id="IPR047206">
    <property type="entry name" value="bHLHzip_scCBP1-like"/>
</dbReference>
<proteinExistence type="predicted"/>
<sequence>MSDTAEHQPDLSALTGSPGQKRKRDPSSPSSLLRSKRTAPAANMSVTPGDTAAYIESAIQATEAAAANGVNVADFNALQQATQEGNEAADNASATSTAQAALGMYPTLHVPPSTEEQFAAQAAAQAAAEAASEENGHDGSGFNTASDASHHHHQQQQQQQQQHSPPPQPQQQHNQQPQQRPQHQPDGVSPDQAPQPQVPPSQQLASDGAVQQPDGSRYSGGSPTPGPKPTVGSEEWHKMRKDNHKEVERRRRETINEGINELAKIVPGCEKNKGSILQRACHFIIQLKENEQQNIEKWTLEKLLTEQAITELSMSNDKLKQECERLYRELETWKRVAQNAGLEPPQPKEEPTIVEQ</sequence>
<dbReference type="EMBL" id="JAANYQ010000007">
    <property type="protein sequence ID" value="KAF4123184.1"/>
    <property type="molecule type" value="Genomic_DNA"/>
</dbReference>
<dbReference type="SUPFAM" id="SSF81995">
    <property type="entry name" value="beta-sandwich domain of Sec23/24"/>
    <property type="match status" value="1"/>
</dbReference>
<dbReference type="RefSeq" id="XP_035321836.1">
    <property type="nucleotide sequence ID" value="XM_035468702.1"/>
</dbReference>
<feature type="region of interest" description="Disordered" evidence="4">
    <location>
        <begin position="105"/>
        <end position="252"/>
    </location>
</feature>
<keyword evidence="1" id="KW-0238">DNA-binding</keyword>
<organism evidence="6 7">
    <name type="scientific">Geosmithia morbida</name>
    <dbReference type="NCBI Taxonomy" id="1094350"/>
    <lineage>
        <taxon>Eukaryota</taxon>
        <taxon>Fungi</taxon>
        <taxon>Dikarya</taxon>
        <taxon>Ascomycota</taxon>
        <taxon>Pezizomycotina</taxon>
        <taxon>Sordariomycetes</taxon>
        <taxon>Hypocreomycetidae</taxon>
        <taxon>Hypocreales</taxon>
        <taxon>Bionectriaceae</taxon>
        <taxon>Geosmithia</taxon>
    </lineage>
</organism>
<evidence type="ECO:0000259" key="5">
    <source>
        <dbReference type="PROSITE" id="PS50888"/>
    </source>
</evidence>
<dbReference type="SUPFAM" id="SSF47459">
    <property type="entry name" value="HLH, helix-loop-helix DNA-binding domain"/>
    <property type="match status" value="1"/>
</dbReference>
<keyword evidence="3" id="KW-0175">Coiled coil</keyword>
<gene>
    <name evidence="6" type="ORF">GMORB2_6734</name>
</gene>
<dbReference type="GO" id="GO:0005634">
    <property type="term" value="C:nucleus"/>
    <property type="evidence" value="ECO:0007669"/>
    <property type="project" value="TreeGrafter"/>
</dbReference>
<feature type="region of interest" description="Disordered" evidence="4">
    <location>
        <begin position="1"/>
        <end position="46"/>
    </location>
</feature>
<comment type="caution">
    <text evidence="6">The sequence shown here is derived from an EMBL/GenBank/DDBJ whole genome shotgun (WGS) entry which is preliminary data.</text>
</comment>
<dbReference type="GO" id="GO:0003677">
    <property type="term" value="F:DNA binding"/>
    <property type="evidence" value="ECO:0007669"/>
    <property type="project" value="UniProtKB-KW"/>
</dbReference>
<evidence type="ECO:0000256" key="3">
    <source>
        <dbReference type="SAM" id="Coils"/>
    </source>
</evidence>
<dbReference type="AlphaFoldDB" id="A0A9P5D664"/>
<dbReference type="InterPro" id="IPR036638">
    <property type="entry name" value="HLH_DNA-bd_sf"/>
</dbReference>
<evidence type="ECO:0000256" key="4">
    <source>
        <dbReference type="SAM" id="MobiDB-lite"/>
    </source>
</evidence>
<evidence type="ECO:0000313" key="6">
    <source>
        <dbReference type="EMBL" id="KAF4123184.1"/>
    </source>
</evidence>
<dbReference type="Proteomes" id="UP000749293">
    <property type="component" value="Unassembled WGS sequence"/>
</dbReference>
<dbReference type="GO" id="GO:0003700">
    <property type="term" value="F:DNA-binding transcription factor activity"/>
    <property type="evidence" value="ECO:0007669"/>
    <property type="project" value="InterPro"/>
</dbReference>